<dbReference type="Gene3D" id="3.30.70.1620">
    <property type="match status" value="1"/>
</dbReference>
<evidence type="ECO:0000259" key="14">
    <source>
        <dbReference type="SMART" id="SM00968"/>
    </source>
</evidence>
<dbReference type="GO" id="GO:0051301">
    <property type="term" value="P:cell division"/>
    <property type="evidence" value="ECO:0007669"/>
    <property type="project" value="UniProtKB-KW"/>
</dbReference>
<dbReference type="Gene3D" id="3.40.50.300">
    <property type="entry name" value="P-loop containing nucleotide triphosphate hydrolases"/>
    <property type="match status" value="2"/>
</dbReference>
<keyword evidence="7 12" id="KW-0175">Coiled coil</keyword>
<feature type="compositionally biased region" description="Acidic residues" evidence="13">
    <location>
        <begin position="20"/>
        <end position="30"/>
    </location>
</feature>
<evidence type="ECO:0000313" key="15">
    <source>
        <dbReference type="EMBL" id="QOU22357.1"/>
    </source>
</evidence>
<feature type="region of interest" description="Disordered" evidence="13">
    <location>
        <begin position="83"/>
        <end position="108"/>
    </location>
</feature>
<evidence type="ECO:0000256" key="12">
    <source>
        <dbReference type="SAM" id="Coils"/>
    </source>
</evidence>
<dbReference type="InterPro" id="IPR024704">
    <property type="entry name" value="SMC"/>
</dbReference>
<feature type="compositionally biased region" description="Polar residues" evidence="13">
    <location>
        <begin position="7"/>
        <end position="19"/>
    </location>
</feature>
<dbReference type="GeneID" id="64574460"/>
<dbReference type="Gene3D" id="1.20.5.1160">
    <property type="entry name" value="Vasodilator-stimulated phosphoprotein"/>
    <property type="match status" value="1"/>
</dbReference>
<feature type="domain" description="SMC hinge" evidence="14">
    <location>
        <begin position="674"/>
        <end position="787"/>
    </location>
</feature>
<dbReference type="PANTHER" id="PTHR18937">
    <property type="entry name" value="STRUCTURAL MAINTENANCE OF CHROMOSOMES SMC FAMILY MEMBER"/>
    <property type="match status" value="1"/>
</dbReference>
<name>A0A871R6J9_DEKBR</name>
<dbReference type="SUPFAM" id="SSF57997">
    <property type="entry name" value="Tropomyosin"/>
    <property type="match status" value="1"/>
</dbReference>
<feature type="compositionally biased region" description="Polar residues" evidence="13">
    <location>
        <begin position="31"/>
        <end position="40"/>
    </location>
</feature>
<dbReference type="OrthoDB" id="5575062at2759"/>
<dbReference type="InterPro" id="IPR010935">
    <property type="entry name" value="SMC_hinge"/>
</dbReference>
<feature type="region of interest" description="Disordered" evidence="13">
    <location>
        <begin position="1364"/>
        <end position="1390"/>
    </location>
</feature>
<keyword evidence="5" id="KW-0498">Mitosis</keyword>
<feature type="compositionally biased region" description="Basic and acidic residues" evidence="13">
    <location>
        <begin position="1367"/>
        <end position="1390"/>
    </location>
</feature>
<proteinExistence type="inferred from homology"/>
<comment type="subcellular location">
    <subcellularLocation>
        <location evidence="1 11">Nucleus</location>
    </subcellularLocation>
</comment>
<dbReference type="Pfam" id="PF02463">
    <property type="entry name" value="SMC_N"/>
    <property type="match status" value="1"/>
</dbReference>
<evidence type="ECO:0000256" key="10">
    <source>
        <dbReference type="ARBA" id="ARBA00023306"/>
    </source>
</evidence>
<dbReference type="GO" id="GO:0005524">
    <property type="term" value="F:ATP binding"/>
    <property type="evidence" value="ECO:0007669"/>
    <property type="project" value="UniProtKB-KW"/>
</dbReference>
<feature type="coiled-coil region" evidence="12">
    <location>
        <begin position="1146"/>
        <end position="1207"/>
    </location>
</feature>
<dbReference type="PANTHER" id="PTHR18937:SF172">
    <property type="entry name" value="STRUCTURAL MAINTENANCE OF CHROMOSOMES PROTEIN"/>
    <property type="match status" value="1"/>
</dbReference>
<evidence type="ECO:0000256" key="2">
    <source>
        <dbReference type="ARBA" id="ARBA00006005"/>
    </source>
</evidence>
<evidence type="ECO:0000256" key="9">
    <source>
        <dbReference type="ARBA" id="ARBA00023242"/>
    </source>
</evidence>
<evidence type="ECO:0000256" key="1">
    <source>
        <dbReference type="ARBA" id="ARBA00004123"/>
    </source>
</evidence>
<evidence type="ECO:0000256" key="13">
    <source>
        <dbReference type="SAM" id="MobiDB-lite"/>
    </source>
</evidence>
<evidence type="ECO:0000256" key="8">
    <source>
        <dbReference type="ARBA" id="ARBA00023067"/>
    </source>
</evidence>
<dbReference type="SUPFAM" id="SSF75553">
    <property type="entry name" value="Smc hinge domain"/>
    <property type="match status" value="1"/>
</dbReference>
<keyword evidence="3" id="KW-0132">Cell division</keyword>
<comment type="similarity">
    <text evidence="2">Belongs to the SMC family. SMC4 subfamily.</text>
</comment>
<dbReference type="EMBL" id="CP063137">
    <property type="protein sequence ID" value="QOU22357.1"/>
    <property type="molecule type" value="Genomic_DNA"/>
</dbReference>
<dbReference type="FunFam" id="3.40.50.300:FF:000585">
    <property type="entry name" value="Structural maintenance of chromosomes 4"/>
    <property type="match status" value="1"/>
</dbReference>
<keyword evidence="6" id="KW-0067">ATP-binding</keyword>
<protein>
    <recommendedName>
        <fullName evidence="11">Structural maintenance of chromosomes protein</fullName>
    </recommendedName>
</protein>
<sequence>MTEMDSDTSPIAASRSTIETDADGDVEMNSDNDSNNLVAPNQNLEKALKIEANANGNEDNKMAISGTHMIEVVGIEPVASGDSINTVTNTEGERLNDKEPPIEGGGAQTDTVKKRTIASDMKVPEKVESSEPEAPIPRLVIERLVLTNFKSYAGKQIVGPFHPSFSAVVGPNGSGKSNVIDSLLFVFGFRASKMRQSKLRELIHNSEQFKNLPFCRVDVHFKKVLDKIDAHGRSYTEDVPNSQLIVSRKALRNNSSVYYVNNHTSNFTRVRSILKGEGIDLDHKRFLILQGEVESIAQMKPKAEKDSDDGLLEYLEDIIGTSKYKNSIEDATTNIEELNDICVEKKRRFDFVEKSKDELVAPKNEALEYLAQEKKFLDKKTIYLQLSLRKDQKSLEQNKKILDNLIKKLEQYKTEEASNAKKIAQLKAKKETIMNELNLTEGEINKLKKEHRKMEKNKVTMDEKLKHLENSRKKATKSLENQTLSLKESRSTLEITQQNIQKYKTDEKELQQKLEEEKQKLDDIKMSLSDKTKDLSKKMEVLQQELEPWQSKIDEKQGEIDVKKSEQEMLQKQVSAFIEEMKDLEQSVDEKNELIQSKKKQISILEQEYAHVQNQIDLGEPEVQDASDKLNIMERQLTVARQKMEDAKSRVNNTESRNRVLRALNHLKDTGRLNGFHGRLGDLGVIDDKYDVAVSTGGGSLDDMVVDTVECAQQCISYIRKNGLGFGKFIILNKLRHFNMSKIQTPENVSRLFDLIEPVDRKFAPAFYSSMYDTLVAQDLRVANRVAFGGRRRWRVVTLDGKLVDASGTMSGGGSSVFRGAMKLRSKHPAGAHEITPEQLNALILDVQNKEKAFNEASTAFQQMEKALDEFKDRLPQIGVESSKLEVEIDSLVDEGKEAKNGLKEMKLNKGANDKLYAQIKQVEQSINTLSEEKVKIEKECSGLKTQIASIQQKIMDVGGVKLKMQRAKVDSVKQKMEILFEKKSQDDIVISKTKNKIKRLTDGIAADKEEIKKSEDTISDIQNDYADRIKNFENAEEKIRQLEAEKTDIVDKKEKIEEEIETVNTEINDLRRQEIKIMGDADQYKFVIESCQGRINDIYDKDGKLPFRNVKKLLGWMNEEELKPYIQDRNLLPKLNPEELDATDLLNLKREVAQMSQQIESTQVDLDVLYEYTKRYAEFSERKADLNTSVEARDKAKNECEDLKKKRLDEFMSGFTQISSTLREMYHMITMGGNAELELVDSLDPFSEGILFSVMPPRKSWKNIGNLSGGEKTLSSLALVFALHAYKPTPLYVMDEIDAALDFRNVSIVANYIKGKTKNAQFVVISLRNNMFELAERLVGIYKVNNMTRSVTLENKDILHTNATPKRVEEKKQDVGNPDRETIESNKEK</sequence>
<dbReference type="InterPro" id="IPR027417">
    <property type="entry name" value="P-loop_NTPase"/>
</dbReference>
<dbReference type="GO" id="GO:0005634">
    <property type="term" value="C:nucleus"/>
    <property type="evidence" value="ECO:0007669"/>
    <property type="project" value="UniProtKB-SubCell"/>
</dbReference>
<evidence type="ECO:0000256" key="3">
    <source>
        <dbReference type="ARBA" id="ARBA00022618"/>
    </source>
</evidence>
<dbReference type="Proteomes" id="UP000663131">
    <property type="component" value="Chromosome 9"/>
</dbReference>
<keyword evidence="8" id="KW-0226">DNA condensation</keyword>
<dbReference type="PIRSF" id="PIRSF005719">
    <property type="entry name" value="SMC"/>
    <property type="match status" value="1"/>
</dbReference>
<dbReference type="InterPro" id="IPR036277">
    <property type="entry name" value="SMC_hinge_sf"/>
</dbReference>
<evidence type="ECO:0000256" key="6">
    <source>
        <dbReference type="ARBA" id="ARBA00022840"/>
    </source>
</evidence>
<dbReference type="Pfam" id="PF06470">
    <property type="entry name" value="SMC_hinge"/>
    <property type="match status" value="1"/>
</dbReference>
<evidence type="ECO:0000256" key="4">
    <source>
        <dbReference type="ARBA" id="ARBA00022741"/>
    </source>
</evidence>
<dbReference type="GO" id="GO:0000796">
    <property type="term" value="C:condensin complex"/>
    <property type="evidence" value="ECO:0007669"/>
    <property type="project" value="TreeGrafter"/>
</dbReference>
<dbReference type="Gene3D" id="1.20.1060.20">
    <property type="match status" value="1"/>
</dbReference>
<dbReference type="FunFam" id="3.40.50.300:FF:000481">
    <property type="entry name" value="Structural maintenance of chromosomes 4"/>
    <property type="match status" value="1"/>
</dbReference>
<dbReference type="GO" id="GO:0016887">
    <property type="term" value="F:ATP hydrolysis activity"/>
    <property type="evidence" value="ECO:0007669"/>
    <property type="project" value="InterPro"/>
</dbReference>
<evidence type="ECO:0000313" key="16">
    <source>
        <dbReference type="Proteomes" id="UP000663131"/>
    </source>
</evidence>
<feature type="coiled-coil region" evidence="12">
    <location>
        <begin position="1005"/>
        <end position="1074"/>
    </location>
</feature>
<gene>
    <name evidence="15" type="ORF">BRETT_002536</name>
</gene>
<organism evidence="15 16">
    <name type="scientific">Dekkera bruxellensis</name>
    <name type="common">Brettanomyces custersii</name>
    <dbReference type="NCBI Taxonomy" id="5007"/>
    <lineage>
        <taxon>Eukaryota</taxon>
        <taxon>Fungi</taxon>
        <taxon>Dikarya</taxon>
        <taxon>Ascomycota</taxon>
        <taxon>Saccharomycotina</taxon>
        <taxon>Pichiomycetes</taxon>
        <taxon>Pichiales</taxon>
        <taxon>Pichiaceae</taxon>
        <taxon>Brettanomyces</taxon>
    </lineage>
</organism>
<dbReference type="InterPro" id="IPR003395">
    <property type="entry name" value="RecF/RecN/SMC_N"/>
</dbReference>
<dbReference type="SUPFAM" id="SSF52540">
    <property type="entry name" value="P-loop containing nucleoside triphosphate hydrolases"/>
    <property type="match status" value="1"/>
</dbReference>
<dbReference type="GO" id="GO:0007076">
    <property type="term" value="P:mitotic chromosome condensation"/>
    <property type="evidence" value="ECO:0007669"/>
    <property type="project" value="TreeGrafter"/>
</dbReference>
<dbReference type="KEGG" id="bbrx:BRETT_002536"/>
<reference evidence="15" key="1">
    <citation type="submission" date="2020-10" db="EMBL/GenBank/DDBJ databases">
        <authorList>
            <person name="Palmer J.M."/>
        </authorList>
    </citation>
    <scope>NUCLEOTIDE SEQUENCE</scope>
    <source>
        <strain evidence="15">UCD 2041</strain>
    </source>
</reference>
<keyword evidence="10" id="KW-0131">Cell cycle</keyword>
<dbReference type="RefSeq" id="XP_041138850.1">
    <property type="nucleotide sequence ID" value="XM_041281059.1"/>
</dbReference>
<feature type="compositionally biased region" description="Basic and acidic residues" evidence="13">
    <location>
        <begin position="91"/>
        <end position="101"/>
    </location>
</feature>
<evidence type="ECO:0000256" key="11">
    <source>
        <dbReference type="PIRNR" id="PIRNR005719"/>
    </source>
</evidence>
<evidence type="ECO:0000256" key="7">
    <source>
        <dbReference type="ARBA" id="ARBA00023054"/>
    </source>
</evidence>
<feature type="coiled-coil region" evidence="12">
    <location>
        <begin position="392"/>
        <end position="664"/>
    </location>
</feature>
<feature type="coiled-coil region" evidence="12">
    <location>
        <begin position="913"/>
        <end position="954"/>
    </location>
</feature>
<keyword evidence="4" id="KW-0547">Nucleotide-binding</keyword>
<accession>A0A871R6J9</accession>
<keyword evidence="9 11" id="KW-0539">Nucleus</keyword>
<dbReference type="SMART" id="SM00968">
    <property type="entry name" value="SMC_hinge"/>
    <property type="match status" value="1"/>
</dbReference>
<evidence type="ECO:0000256" key="5">
    <source>
        <dbReference type="ARBA" id="ARBA00022776"/>
    </source>
</evidence>
<reference evidence="15" key="2">
    <citation type="journal article" name="BMC Genomics">
        <title>New genome assemblies reveal patterns of domestication and adaptation across Brettanomyces (Dekkera) species.</title>
        <authorList>
            <person name="Roach M.J."/>
            <person name="Borneman A.R."/>
        </authorList>
    </citation>
    <scope>NUCLEOTIDE SEQUENCE</scope>
    <source>
        <strain evidence="15">UCD 2041</strain>
    </source>
</reference>
<feature type="region of interest" description="Disordered" evidence="13">
    <location>
        <begin position="1"/>
        <end position="40"/>
    </location>
</feature>